<dbReference type="OrthoDB" id="1747743at2759"/>
<name>A0A371HQN5_MUCPR</name>
<proteinExistence type="predicted"/>
<accession>A0A371HQN5</accession>
<feature type="non-terminal residue" evidence="1">
    <location>
        <position position="1"/>
    </location>
</feature>
<sequence>MAQFLHGLNREVHDVVELQHYKNLSELVHQANKVSHLREFVFYDYRLGSCVNVASERLIKKLALPTIVYPRSYRLQWLSEKRDLLVDKQAQVTFFLGAYEDRVMCDVVPMQATHLLLGRPWQFDK</sequence>
<reference evidence="1" key="1">
    <citation type="submission" date="2018-05" db="EMBL/GenBank/DDBJ databases">
        <title>Draft genome of Mucuna pruriens seed.</title>
        <authorList>
            <person name="Nnadi N.E."/>
            <person name="Vos R."/>
            <person name="Hasami M.H."/>
            <person name="Devisetty U.K."/>
            <person name="Aguiy J.C."/>
        </authorList>
    </citation>
    <scope>NUCLEOTIDE SEQUENCE [LARGE SCALE GENOMIC DNA]</scope>
    <source>
        <strain evidence="1">JCA_2017</strain>
    </source>
</reference>
<organism evidence="1 2">
    <name type="scientific">Mucuna pruriens</name>
    <name type="common">Velvet bean</name>
    <name type="synonym">Dolichos pruriens</name>
    <dbReference type="NCBI Taxonomy" id="157652"/>
    <lineage>
        <taxon>Eukaryota</taxon>
        <taxon>Viridiplantae</taxon>
        <taxon>Streptophyta</taxon>
        <taxon>Embryophyta</taxon>
        <taxon>Tracheophyta</taxon>
        <taxon>Spermatophyta</taxon>
        <taxon>Magnoliopsida</taxon>
        <taxon>eudicotyledons</taxon>
        <taxon>Gunneridae</taxon>
        <taxon>Pentapetalae</taxon>
        <taxon>rosids</taxon>
        <taxon>fabids</taxon>
        <taxon>Fabales</taxon>
        <taxon>Fabaceae</taxon>
        <taxon>Papilionoideae</taxon>
        <taxon>50 kb inversion clade</taxon>
        <taxon>NPAAA clade</taxon>
        <taxon>indigoferoid/millettioid clade</taxon>
        <taxon>Phaseoleae</taxon>
        <taxon>Mucuna</taxon>
    </lineage>
</organism>
<keyword evidence="2" id="KW-1185">Reference proteome</keyword>
<dbReference type="PANTHER" id="PTHR35046:SF9">
    <property type="entry name" value="RNA-DIRECTED DNA POLYMERASE"/>
    <property type="match status" value="1"/>
</dbReference>
<dbReference type="CDD" id="cd00303">
    <property type="entry name" value="retropepsin_like"/>
    <property type="match status" value="1"/>
</dbReference>
<protein>
    <submittedName>
        <fullName evidence="1">Uncharacterized protein</fullName>
    </submittedName>
</protein>
<evidence type="ECO:0000313" key="1">
    <source>
        <dbReference type="EMBL" id="RDY05109.1"/>
    </source>
</evidence>
<dbReference type="EMBL" id="QJKJ01001945">
    <property type="protein sequence ID" value="RDY05109.1"/>
    <property type="molecule type" value="Genomic_DNA"/>
</dbReference>
<dbReference type="PANTHER" id="PTHR35046">
    <property type="entry name" value="ZINC KNUCKLE (CCHC-TYPE) FAMILY PROTEIN"/>
    <property type="match status" value="1"/>
</dbReference>
<comment type="caution">
    <text evidence="1">The sequence shown here is derived from an EMBL/GenBank/DDBJ whole genome shotgun (WGS) entry which is preliminary data.</text>
</comment>
<evidence type="ECO:0000313" key="2">
    <source>
        <dbReference type="Proteomes" id="UP000257109"/>
    </source>
</evidence>
<gene>
    <name evidence="1" type="ORF">CR513_11089</name>
</gene>
<dbReference type="Proteomes" id="UP000257109">
    <property type="component" value="Unassembled WGS sequence"/>
</dbReference>
<dbReference type="AlphaFoldDB" id="A0A371HQN5"/>